<sequence>MSLLSVRSLVVDYQTSSGVVHAVNDVSLEIEAGETVGLVGESGCGKSTLGKAIMQLIPATNGQIVLDGQNISSLSPSAMRPIRAKMQMIFQDPYNSLNPRRTVGNLIAQPLQVAGYDKAAIAARVSELMTQVGLPPDAASRYPHEFSGGQRQRIGIARALALKPKLVICDEPVSALDVSIRAQVINLLQDLSDKLGVSYLFISHDLTMVQHIANKLIVMYLGRVVETGSAETIWKHPAHPYTQALLAAAPVADPHVMRSRNRFVLQGDLPSPTNLPQGCAFSTRCPFVTDRCRQERPVLRPLGENRRTACHYDLVDQLEGAASTSISSFSRNVEGKYKVGARA</sequence>
<dbReference type="Proteomes" id="UP000252631">
    <property type="component" value="Unassembled WGS sequence"/>
</dbReference>
<comment type="similarity">
    <text evidence="2">Belongs to the ABC transporter superfamily.</text>
</comment>
<dbReference type="GO" id="GO:0016887">
    <property type="term" value="F:ATP hydrolysis activity"/>
    <property type="evidence" value="ECO:0007669"/>
    <property type="project" value="InterPro"/>
</dbReference>
<dbReference type="Pfam" id="PF08352">
    <property type="entry name" value="oligo_HPY"/>
    <property type="match status" value="1"/>
</dbReference>
<dbReference type="PANTHER" id="PTHR43776">
    <property type="entry name" value="TRANSPORT ATP-BINDING PROTEIN"/>
    <property type="match status" value="1"/>
</dbReference>
<evidence type="ECO:0000256" key="1">
    <source>
        <dbReference type="ARBA" id="ARBA00004417"/>
    </source>
</evidence>
<dbReference type="GO" id="GO:0005524">
    <property type="term" value="F:ATP binding"/>
    <property type="evidence" value="ECO:0007669"/>
    <property type="project" value="UniProtKB-KW"/>
</dbReference>
<dbReference type="InterPro" id="IPR013563">
    <property type="entry name" value="Oligopep_ABC_C"/>
</dbReference>
<dbReference type="SMART" id="SM00382">
    <property type="entry name" value="AAA"/>
    <property type="match status" value="1"/>
</dbReference>
<dbReference type="InterPro" id="IPR003593">
    <property type="entry name" value="AAA+_ATPase"/>
</dbReference>
<evidence type="ECO:0000313" key="8">
    <source>
        <dbReference type="EMBL" id="RED24462.1"/>
    </source>
</evidence>
<evidence type="ECO:0000256" key="5">
    <source>
        <dbReference type="ARBA" id="ARBA00022840"/>
    </source>
</evidence>
<evidence type="ECO:0000256" key="2">
    <source>
        <dbReference type="ARBA" id="ARBA00005417"/>
    </source>
</evidence>
<dbReference type="InterPro" id="IPR003439">
    <property type="entry name" value="ABC_transporter-like_ATP-bd"/>
</dbReference>
<evidence type="ECO:0000256" key="6">
    <source>
        <dbReference type="ARBA" id="ARBA00024722"/>
    </source>
</evidence>
<dbReference type="NCBIfam" id="TIGR01727">
    <property type="entry name" value="oligo_HPY"/>
    <property type="match status" value="1"/>
</dbReference>
<proteinExistence type="inferred from homology"/>
<dbReference type="GO" id="GO:0015833">
    <property type="term" value="P:peptide transport"/>
    <property type="evidence" value="ECO:0007669"/>
    <property type="project" value="InterPro"/>
</dbReference>
<comment type="subcellular location">
    <subcellularLocation>
        <location evidence="1">Cell inner membrane</location>
        <topology evidence="1">Peripheral membrane protein</topology>
    </subcellularLocation>
</comment>
<accession>A0A336JXW8</accession>
<dbReference type="Pfam" id="PF00005">
    <property type="entry name" value="ABC_tran"/>
    <property type="match status" value="1"/>
</dbReference>
<protein>
    <submittedName>
        <fullName evidence="9">Peptide/nickel transport system ATP-binding protein</fullName>
    </submittedName>
</protein>
<dbReference type="InterPro" id="IPR027417">
    <property type="entry name" value="P-loop_NTPase"/>
</dbReference>
<evidence type="ECO:0000256" key="3">
    <source>
        <dbReference type="ARBA" id="ARBA00022448"/>
    </source>
</evidence>
<keyword evidence="3" id="KW-0813">Transport</keyword>
<evidence type="ECO:0000259" key="7">
    <source>
        <dbReference type="PROSITE" id="PS50893"/>
    </source>
</evidence>
<dbReference type="GO" id="GO:0005886">
    <property type="term" value="C:plasma membrane"/>
    <property type="evidence" value="ECO:0007669"/>
    <property type="project" value="UniProtKB-SubCell"/>
</dbReference>
<keyword evidence="4" id="KW-0547">Nucleotide-binding</keyword>
<dbReference type="InterPro" id="IPR050319">
    <property type="entry name" value="ABC_transp_ATP-bind"/>
</dbReference>
<evidence type="ECO:0000313" key="11">
    <source>
        <dbReference type="Proteomes" id="UP000256343"/>
    </source>
</evidence>
<dbReference type="EMBL" id="QRDT01000032">
    <property type="protein sequence ID" value="RED24462.1"/>
    <property type="molecule type" value="Genomic_DNA"/>
</dbReference>
<dbReference type="InterPro" id="IPR017871">
    <property type="entry name" value="ABC_transporter-like_CS"/>
</dbReference>
<dbReference type="Proteomes" id="UP000256343">
    <property type="component" value="Unassembled WGS sequence"/>
</dbReference>
<dbReference type="PROSITE" id="PS00211">
    <property type="entry name" value="ABC_TRANSPORTER_1"/>
    <property type="match status" value="1"/>
</dbReference>
<dbReference type="PROSITE" id="PS50893">
    <property type="entry name" value="ABC_TRANSPORTER_2"/>
    <property type="match status" value="1"/>
</dbReference>
<dbReference type="FunFam" id="3.40.50.300:FF:000016">
    <property type="entry name" value="Oligopeptide ABC transporter ATP-binding component"/>
    <property type="match status" value="1"/>
</dbReference>
<dbReference type="SUPFAM" id="SSF52540">
    <property type="entry name" value="P-loop containing nucleoside triphosphate hydrolases"/>
    <property type="match status" value="1"/>
</dbReference>
<gene>
    <name evidence="8" type="ORF">BJ125_13230</name>
    <name evidence="9" type="ORF">SAMN05892882_13230</name>
</gene>
<organism evidence="9 10">
    <name type="scientific">Rhodopseudomonas pentothenatexigens</name>
    <dbReference type="NCBI Taxonomy" id="999699"/>
    <lineage>
        <taxon>Bacteria</taxon>
        <taxon>Pseudomonadati</taxon>
        <taxon>Pseudomonadota</taxon>
        <taxon>Alphaproteobacteria</taxon>
        <taxon>Hyphomicrobiales</taxon>
        <taxon>Nitrobacteraceae</taxon>
        <taxon>Rhodopseudomonas</taxon>
    </lineage>
</organism>
<dbReference type="Gene3D" id="3.40.50.300">
    <property type="entry name" value="P-loop containing nucleotide triphosphate hydrolases"/>
    <property type="match status" value="1"/>
</dbReference>
<dbReference type="AlphaFoldDB" id="A0A336JXW8"/>
<reference evidence="8 11" key="2">
    <citation type="submission" date="2018-07" db="EMBL/GenBank/DDBJ databases">
        <title>Genomic Encyclopedia of Archaeal and Bacterial Type Strains, Phase II (KMG-II): from individual species to whole genera.</title>
        <authorList>
            <person name="Goeker M."/>
        </authorList>
    </citation>
    <scope>NUCLEOTIDE SEQUENCE [LARGE SCALE GENOMIC DNA]</scope>
    <source>
        <strain evidence="8 11">JA575</strain>
    </source>
</reference>
<reference evidence="9 10" key="1">
    <citation type="submission" date="2017-08" db="EMBL/GenBank/DDBJ databases">
        <authorList>
            <person name="de Groot N.N."/>
        </authorList>
    </citation>
    <scope>NUCLEOTIDE SEQUENCE [LARGE SCALE GENOMIC DNA]</scope>
    <source>
        <strain evidence="9 10">JA575</strain>
    </source>
</reference>
<comment type="function">
    <text evidence="6">Involved in beta-(1--&gt;2)glucan export. Transmembrane domains (TMD) form a pore in the inner membrane and the ATP-binding domain (NBD) is responsible for energy generation.</text>
</comment>
<evidence type="ECO:0000313" key="10">
    <source>
        <dbReference type="Proteomes" id="UP000252631"/>
    </source>
</evidence>
<evidence type="ECO:0000313" key="9">
    <source>
        <dbReference type="EMBL" id="SSW93206.1"/>
    </source>
</evidence>
<feature type="domain" description="ABC transporter" evidence="7">
    <location>
        <begin position="6"/>
        <end position="246"/>
    </location>
</feature>
<dbReference type="GO" id="GO:0055085">
    <property type="term" value="P:transmembrane transport"/>
    <property type="evidence" value="ECO:0007669"/>
    <property type="project" value="UniProtKB-ARBA"/>
</dbReference>
<name>A0A336JXW8_9BRAD</name>
<dbReference type="CDD" id="cd03257">
    <property type="entry name" value="ABC_NikE_OppD_transporters"/>
    <property type="match status" value="1"/>
</dbReference>
<dbReference type="RefSeq" id="WP_114360596.1">
    <property type="nucleotide sequence ID" value="NZ_QRDT01000032.1"/>
</dbReference>
<keyword evidence="11" id="KW-1185">Reference proteome</keyword>
<evidence type="ECO:0000256" key="4">
    <source>
        <dbReference type="ARBA" id="ARBA00022741"/>
    </source>
</evidence>
<dbReference type="PANTHER" id="PTHR43776:SF7">
    <property type="entry name" value="D,D-DIPEPTIDE TRANSPORT ATP-BINDING PROTEIN DDPF-RELATED"/>
    <property type="match status" value="1"/>
</dbReference>
<keyword evidence="5 9" id="KW-0067">ATP-binding</keyword>
<dbReference type="EMBL" id="UFQQ01000032">
    <property type="protein sequence ID" value="SSW93206.1"/>
    <property type="molecule type" value="Genomic_DNA"/>
</dbReference>
<dbReference type="OrthoDB" id="9815712at2"/>